<dbReference type="SUPFAM" id="SSF53822">
    <property type="entry name" value="Periplasmic binding protein-like I"/>
    <property type="match status" value="1"/>
</dbReference>
<dbReference type="Proteomes" id="UP000515465">
    <property type="component" value="Chromosome"/>
</dbReference>
<dbReference type="InterPro" id="IPR028082">
    <property type="entry name" value="Peripla_BP_I"/>
</dbReference>
<dbReference type="PANTHER" id="PTHR46847:SF1">
    <property type="entry name" value="D-ALLOSE-BINDING PERIPLASMIC PROTEIN-RELATED"/>
    <property type="match status" value="1"/>
</dbReference>
<comment type="subcellular location">
    <subcellularLocation>
        <location evidence="1">Cell envelope</location>
    </subcellularLocation>
</comment>
<evidence type="ECO:0000256" key="2">
    <source>
        <dbReference type="ARBA" id="ARBA00007639"/>
    </source>
</evidence>
<dbReference type="GO" id="GO:0030246">
    <property type="term" value="F:carbohydrate binding"/>
    <property type="evidence" value="ECO:0007669"/>
    <property type="project" value="UniProtKB-ARBA"/>
</dbReference>
<comment type="similarity">
    <text evidence="2">Belongs to the bacterial solute-binding protein 2 family.</text>
</comment>
<dbReference type="GO" id="GO:0030313">
    <property type="term" value="C:cell envelope"/>
    <property type="evidence" value="ECO:0007669"/>
    <property type="project" value="UniProtKB-SubCell"/>
</dbReference>
<dbReference type="EMBL" id="CP050296">
    <property type="protein sequence ID" value="QND55897.1"/>
    <property type="molecule type" value="Genomic_DNA"/>
</dbReference>
<protein>
    <submittedName>
        <fullName evidence="5">Sugar ABC transporter substrate-binding protein</fullName>
    </submittedName>
</protein>
<dbReference type="CDD" id="cd06320">
    <property type="entry name" value="PBP1_allose_binding"/>
    <property type="match status" value="1"/>
</dbReference>
<sequence length="352" mass="36978">MSTNQRCAWPRLAASDINRRRNKMTSFIPKINRFTLAFSVAMALCAANSARADDAEYGVLMKTLANPFWGAMSQGVEAGAKGAGVKIFEQAAESDQAAEPQLNLCNTMLERKPAAMITAAINSTNLLPCLKVAQEAGVKIVDLDNNLDQAVLDKEGIKVTFHIGSDNNAAGAQGAEYLVSKLGKDAKGPVLVIEGLSGNITGEKRAKGFADKLKELAPGLEIVASLPGDWDRGKAASIATDTLTAHPDLVAIFCANDGMALGAVESVYAAGKGPQVTIIGVDGNSDAVKSIKEGRLNASVAQLPYLVGKQAVENVKKALAGEKVEDSIAVPTLVLTKEVIDAGKEPMLEYVK</sequence>
<feature type="domain" description="Periplasmic binding protein" evidence="4">
    <location>
        <begin position="58"/>
        <end position="323"/>
    </location>
</feature>
<dbReference type="Pfam" id="PF13407">
    <property type="entry name" value="Peripla_BP_4"/>
    <property type="match status" value="1"/>
</dbReference>
<dbReference type="PANTHER" id="PTHR46847">
    <property type="entry name" value="D-ALLOSE-BINDING PERIPLASMIC PROTEIN-RELATED"/>
    <property type="match status" value="1"/>
</dbReference>
<proteinExistence type="inferred from homology"/>
<evidence type="ECO:0000259" key="4">
    <source>
        <dbReference type="Pfam" id="PF13407"/>
    </source>
</evidence>
<name>A0A7G6SN15_9HYPH</name>
<dbReference type="InterPro" id="IPR025997">
    <property type="entry name" value="SBP_2_dom"/>
</dbReference>
<keyword evidence="3" id="KW-0732">Signal</keyword>
<accession>A0A7G6SN15</accession>
<evidence type="ECO:0000256" key="3">
    <source>
        <dbReference type="ARBA" id="ARBA00022729"/>
    </source>
</evidence>
<gene>
    <name evidence="5" type="ORF">HB778_03940</name>
</gene>
<dbReference type="Gene3D" id="3.40.50.2300">
    <property type="match status" value="2"/>
</dbReference>
<evidence type="ECO:0000256" key="1">
    <source>
        <dbReference type="ARBA" id="ARBA00004196"/>
    </source>
</evidence>
<evidence type="ECO:0000313" key="6">
    <source>
        <dbReference type="Proteomes" id="UP000515465"/>
    </source>
</evidence>
<evidence type="ECO:0000313" key="5">
    <source>
        <dbReference type="EMBL" id="QND55897.1"/>
    </source>
</evidence>
<reference evidence="6" key="1">
    <citation type="journal article" date="2020" name="Mol. Plant Microbe">
        <title>Rhizobial microsymbionts of the narrowly endemic Oxytropis species growing in Kamchatka are characterized by significant genetic diversity and possess a set of genes that are associated with T3SS and T6SS secretion systems and can affect the development of symbiosis.</title>
        <authorList>
            <person name="Safronova V."/>
            <person name="Guro P."/>
            <person name="Sazanova A."/>
            <person name="Kuznetsova I."/>
            <person name="Belimov A."/>
            <person name="Yakubov V."/>
            <person name="Chirak E."/>
            <person name="Afonin A."/>
            <person name="Gogolev Y."/>
            <person name="Andronov E."/>
            <person name="Tikhonovich I."/>
        </authorList>
    </citation>
    <scope>NUCLEOTIDE SEQUENCE [LARGE SCALE GENOMIC DNA]</scope>
    <source>
        <strain evidence="6">583</strain>
    </source>
</reference>
<organism evidence="5 6">
    <name type="scientific">Mesorhizobium huakuii</name>
    <dbReference type="NCBI Taxonomy" id="28104"/>
    <lineage>
        <taxon>Bacteria</taxon>
        <taxon>Pseudomonadati</taxon>
        <taxon>Pseudomonadota</taxon>
        <taxon>Alphaproteobacteria</taxon>
        <taxon>Hyphomicrobiales</taxon>
        <taxon>Phyllobacteriaceae</taxon>
        <taxon>Mesorhizobium</taxon>
    </lineage>
</organism>
<dbReference type="AlphaFoldDB" id="A0A7G6SN15"/>